<dbReference type="EMBL" id="UZAH01041151">
    <property type="protein sequence ID" value="VDP59797.1"/>
    <property type="molecule type" value="Genomic_DNA"/>
</dbReference>
<gene>
    <name evidence="1" type="ORF">HPBE_LOCUS26877</name>
</gene>
<reference evidence="3" key="2">
    <citation type="submission" date="2019-09" db="UniProtKB">
        <authorList>
            <consortium name="WormBaseParasite"/>
        </authorList>
    </citation>
    <scope>IDENTIFICATION</scope>
</reference>
<accession>A0A3P8E6X6</accession>
<keyword evidence="2" id="KW-1185">Reference proteome</keyword>
<evidence type="ECO:0000313" key="3">
    <source>
        <dbReference type="WBParaSite" id="HPBE_0002687901-mRNA-1"/>
    </source>
</evidence>
<accession>A0A183GW09</accession>
<dbReference type="AlphaFoldDB" id="A0A183GW09"/>
<organism evidence="2 3">
    <name type="scientific">Heligmosomoides polygyrus</name>
    <name type="common">Parasitic roundworm</name>
    <dbReference type="NCBI Taxonomy" id="6339"/>
    <lineage>
        <taxon>Eukaryota</taxon>
        <taxon>Metazoa</taxon>
        <taxon>Ecdysozoa</taxon>
        <taxon>Nematoda</taxon>
        <taxon>Chromadorea</taxon>
        <taxon>Rhabditida</taxon>
        <taxon>Rhabditina</taxon>
        <taxon>Rhabditomorpha</taxon>
        <taxon>Strongyloidea</taxon>
        <taxon>Heligmosomidae</taxon>
        <taxon>Heligmosomoides</taxon>
    </lineage>
</organism>
<protein>
    <submittedName>
        <fullName evidence="3">CheW-like domain-containing protein</fullName>
    </submittedName>
</protein>
<reference evidence="1 2" key="1">
    <citation type="submission" date="2018-11" db="EMBL/GenBank/DDBJ databases">
        <authorList>
            <consortium name="Pathogen Informatics"/>
        </authorList>
    </citation>
    <scope>NUCLEOTIDE SEQUENCE [LARGE SCALE GENOMIC DNA]</scope>
</reference>
<name>A0A183GW09_HELPZ</name>
<sequence>MAVLIIDAEELLDVLGLPMAILSKDFLKIIAPSSQCLLAVHKKMAVLIIDAEELLDVLGLPMAILSKWVQIPLTIA</sequence>
<proteinExistence type="predicted"/>
<evidence type="ECO:0000313" key="1">
    <source>
        <dbReference type="EMBL" id="VDP59797.1"/>
    </source>
</evidence>
<dbReference type="Proteomes" id="UP000050761">
    <property type="component" value="Unassembled WGS sequence"/>
</dbReference>
<evidence type="ECO:0000313" key="2">
    <source>
        <dbReference type="Proteomes" id="UP000050761"/>
    </source>
</evidence>
<dbReference type="WBParaSite" id="HPBE_0002687901-mRNA-1">
    <property type="protein sequence ID" value="HPBE_0002687901-mRNA-1"/>
    <property type="gene ID" value="HPBE_0002687901"/>
</dbReference>